<feature type="domain" description="Fungal lipase-type" evidence="1">
    <location>
        <begin position="114"/>
        <end position="233"/>
    </location>
</feature>
<dbReference type="GO" id="GO:0006629">
    <property type="term" value="P:lipid metabolic process"/>
    <property type="evidence" value="ECO:0007669"/>
    <property type="project" value="InterPro"/>
</dbReference>
<keyword evidence="3" id="KW-1185">Reference proteome</keyword>
<dbReference type="PANTHER" id="PTHR46398:SF7">
    <property type="entry name" value="ALPHA_BETA-HYDROLASES SUPERFAMILY PROTEIN"/>
    <property type="match status" value="1"/>
</dbReference>
<name>A0AA38BTK0_TAXCH</name>
<dbReference type="OMA" id="CYCIAPA"/>
<dbReference type="PANTHER" id="PTHR46398">
    <property type="entry name" value="ALPHA/BETA-HYDROLASES SUPERFAMILY PROTEIN"/>
    <property type="match status" value="1"/>
</dbReference>
<evidence type="ECO:0000313" key="3">
    <source>
        <dbReference type="Proteomes" id="UP000824469"/>
    </source>
</evidence>
<comment type="caution">
    <text evidence="2">The sequence shown here is derived from an EMBL/GenBank/DDBJ whole genome shotgun (WGS) entry which is preliminary data.</text>
</comment>
<dbReference type="InterPro" id="IPR029058">
    <property type="entry name" value="AB_hydrolase_fold"/>
</dbReference>
<sequence length="262" mass="29479">MAPAWLILPYLCWSNMNVVAYSLWAGSCGRWLYNRLKRHGSLDSDTWPLATADNARDIFHYCKLVQGAYEKTPSDLVKFTGYGEQDWIVKLVPTTSRHCPPHYIMRDPVREEIVVCIRGLNLAEPRNYLVLADTRKGSQPFDGGYVHRGLLNAAEWLRDNQSDVLKSEFEKYPGYRLTIVGHSLGAGVASLLAVLIVNHRNLVGNIKREQIRCYCIAPARSMSLNLAIRYSDIINGVVLQASSHLGSFLFPFSPVCLCCMVS</sequence>
<dbReference type="Proteomes" id="UP000824469">
    <property type="component" value="Unassembled WGS sequence"/>
</dbReference>
<dbReference type="InterPro" id="IPR002921">
    <property type="entry name" value="Fungal_lipase-type"/>
</dbReference>
<dbReference type="Gene3D" id="3.40.50.1820">
    <property type="entry name" value="alpha/beta hydrolase"/>
    <property type="match status" value="1"/>
</dbReference>
<dbReference type="EMBL" id="JAHRHJ020003813">
    <property type="protein sequence ID" value="KAH9287671.1"/>
    <property type="molecule type" value="Genomic_DNA"/>
</dbReference>
<reference evidence="2 3" key="1">
    <citation type="journal article" date="2021" name="Nat. Plants">
        <title>The Taxus genome provides insights into paclitaxel biosynthesis.</title>
        <authorList>
            <person name="Xiong X."/>
            <person name="Gou J."/>
            <person name="Liao Q."/>
            <person name="Li Y."/>
            <person name="Zhou Q."/>
            <person name="Bi G."/>
            <person name="Li C."/>
            <person name="Du R."/>
            <person name="Wang X."/>
            <person name="Sun T."/>
            <person name="Guo L."/>
            <person name="Liang H."/>
            <person name="Lu P."/>
            <person name="Wu Y."/>
            <person name="Zhang Z."/>
            <person name="Ro D.K."/>
            <person name="Shang Y."/>
            <person name="Huang S."/>
            <person name="Yan J."/>
        </authorList>
    </citation>
    <scope>NUCLEOTIDE SEQUENCE [LARGE SCALE GENOMIC DNA]</scope>
    <source>
        <strain evidence="2">Ta-2019</strain>
    </source>
</reference>
<protein>
    <recommendedName>
        <fullName evidence="1">Fungal lipase-type domain-containing protein</fullName>
    </recommendedName>
</protein>
<gene>
    <name evidence="2" type="ORF">KI387_031788</name>
</gene>
<dbReference type="Pfam" id="PF01764">
    <property type="entry name" value="Lipase_3"/>
    <property type="match status" value="1"/>
</dbReference>
<dbReference type="CDD" id="cd00519">
    <property type="entry name" value="Lipase_3"/>
    <property type="match status" value="1"/>
</dbReference>
<accession>A0AA38BTK0</accession>
<dbReference type="SUPFAM" id="SSF53474">
    <property type="entry name" value="alpha/beta-Hydrolases"/>
    <property type="match status" value="1"/>
</dbReference>
<organism evidence="2 3">
    <name type="scientific">Taxus chinensis</name>
    <name type="common">Chinese yew</name>
    <name type="synonym">Taxus wallichiana var. chinensis</name>
    <dbReference type="NCBI Taxonomy" id="29808"/>
    <lineage>
        <taxon>Eukaryota</taxon>
        <taxon>Viridiplantae</taxon>
        <taxon>Streptophyta</taxon>
        <taxon>Embryophyta</taxon>
        <taxon>Tracheophyta</taxon>
        <taxon>Spermatophyta</taxon>
        <taxon>Pinopsida</taxon>
        <taxon>Pinidae</taxon>
        <taxon>Conifers II</taxon>
        <taxon>Cupressales</taxon>
        <taxon>Taxaceae</taxon>
        <taxon>Taxus</taxon>
    </lineage>
</organism>
<proteinExistence type="predicted"/>
<evidence type="ECO:0000259" key="1">
    <source>
        <dbReference type="Pfam" id="PF01764"/>
    </source>
</evidence>
<dbReference type="AlphaFoldDB" id="A0AA38BTK0"/>
<evidence type="ECO:0000313" key="2">
    <source>
        <dbReference type="EMBL" id="KAH9287671.1"/>
    </source>
</evidence>